<dbReference type="Proteomes" id="UP000483432">
    <property type="component" value="Unassembled WGS sequence"/>
</dbReference>
<sequence>MKFMNKLMGAVLGGAMVLGAIALPTTAVARDAAVTPKVVIQVSDSDPAYWNLALNNTKNVQKDLKDAVIEIVAYGPGIGMLKADSVVTSRISEMADSGIKIVACQNTMRGQKLTKDDMNSSIGYVPSGVVEIMDRQMDGYAYIRP</sequence>
<organism evidence="2 3">
    <name type="scientific">Sulfuriferula multivorans</name>
    <dbReference type="NCBI Taxonomy" id="1559896"/>
    <lineage>
        <taxon>Bacteria</taxon>
        <taxon>Pseudomonadati</taxon>
        <taxon>Pseudomonadota</taxon>
        <taxon>Betaproteobacteria</taxon>
        <taxon>Nitrosomonadales</taxon>
        <taxon>Sulfuricellaceae</taxon>
        <taxon>Sulfuriferula</taxon>
    </lineage>
</organism>
<feature type="chain" id="PRO_5028861046" evidence="1">
    <location>
        <begin position="30"/>
        <end position="145"/>
    </location>
</feature>
<dbReference type="SUPFAM" id="SSF75169">
    <property type="entry name" value="DsrEFH-like"/>
    <property type="match status" value="1"/>
</dbReference>
<dbReference type="AlphaFoldDB" id="A0A7C9JW30"/>
<reference evidence="2 3" key="1">
    <citation type="submission" date="2019-09" db="EMBL/GenBank/DDBJ databases">
        <title>H2 Metabolism Revealed by Metagenomic Analysis in Subglacial Sediment of East Antarctica.</title>
        <authorList>
            <person name="Yang Z."/>
            <person name="Zhang Y."/>
            <person name="Lv Y."/>
            <person name="Yan W."/>
            <person name="Xiao X."/>
            <person name="Sun B."/>
            <person name="Ma H."/>
        </authorList>
    </citation>
    <scope>NUCLEOTIDE SEQUENCE [LARGE SCALE GENOMIC DNA]</scope>
    <source>
        <strain evidence="2">Bin2_2</strain>
    </source>
</reference>
<feature type="signal peptide" evidence="1">
    <location>
        <begin position="1"/>
        <end position="29"/>
    </location>
</feature>
<dbReference type="EMBL" id="JAAFGW010000015">
    <property type="protein sequence ID" value="NDP47136.1"/>
    <property type="molecule type" value="Genomic_DNA"/>
</dbReference>
<dbReference type="PANTHER" id="PTHR37691:SF1">
    <property type="entry name" value="BLR3518 PROTEIN"/>
    <property type="match status" value="1"/>
</dbReference>
<dbReference type="Gene3D" id="3.40.1260.10">
    <property type="entry name" value="DsrEFH-like"/>
    <property type="match status" value="1"/>
</dbReference>
<name>A0A7C9JW30_9PROT</name>
<evidence type="ECO:0000313" key="3">
    <source>
        <dbReference type="Proteomes" id="UP000483432"/>
    </source>
</evidence>
<evidence type="ECO:0000313" key="2">
    <source>
        <dbReference type="EMBL" id="NDP47136.1"/>
    </source>
</evidence>
<keyword evidence="1" id="KW-0732">Signal</keyword>
<comment type="caution">
    <text evidence="2">The sequence shown here is derived from an EMBL/GenBank/DDBJ whole genome shotgun (WGS) entry which is preliminary data.</text>
</comment>
<dbReference type="PANTHER" id="PTHR37691">
    <property type="entry name" value="BLR3518 PROTEIN"/>
    <property type="match status" value="1"/>
</dbReference>
<dbReference type="InterPro" id="IPR027396">
    <property type="entry name" value="DsrEFH-like"/>
</dbReference>
<dbReference type="InterPro" id="IPR003787">
    <property type="entry name" value="Sulphur_relay_DsrE/F-like"/>
</dbReference>
<evidence type="ECO:0000256" key="1">
    <source>
        <dbReference type="SAM" id="SignalP"/>
    </source>
</evidence>
<dbReference type="Pfam" id="PF02635">
    <property type="entry name" value="DsrE"/>
    <property type="match status" value="1"/>
</dbReference>
<gene>
    <name evidence="2" type="ORF">GZ085_01855</name>
</gene>
<accession>A0A7C9JW30</accession>
<proteinExistence type="predicted"/>
<protein>
    <submittedName>
        <fullName evidence="2">Uncharacterized protein</fullName>
    </submittedName>
</protein>